<dbReference type="Proteomes" id="UP001141434">
    <property type="component" value="Unassembled WGS sequence"/>
</dbReference>
<dbReference type="GeneID" id="81395421"/>
<sequence length="650" mass="72988">MSSMWTTLTSSISSFTSQLPRSTAREEPRPLPASGFKTIEADRLIEEEEIPDYRADRFYPVRLGEVFQERFQIIAKVGFGSSSTTWLARDLSSHQGRTGIRRLLESFIATGPDGEHIVLVFLAAQMSLRDMKVVFRKSGLDEDLVKEAIIELLKILDFLHADGEVVHTDIHPGNLLLGVYDNNLFKRLDDREFEVPVPRKPVSLLLGQYLSRAYHGLGKARIGPGPHAGDIMPLEYRAPETLLWTWDLFQPKRLFTARDEDGDLYDAAHLAEMIATLGPPLPEFLAKNPEKRADYWDESVKPQLVNCWLDQSSYLARRGFHASPRRLNSILEPRLEDHGKVIHDEYSVIRDHYIAPKHPVVLAHGLLGFDELRLAGPYLPGVQYWRGIKEALSAQGIEVITATVPPSGSIEARAEELARDIEVGARGKDVNIIAHSMGGLDSRYMISHIRPSKFKVLSLTTIATPHRGLDRPWRTISLNRSEVCECIYLRIPSQMEAHSTCLAADRLPQIYYTLERLNVETGAFAQLTRKYMAETFNPSTPDVDDVRYFSYGASVQPSIWSVFRLSHRVLAEAEGPNDGLVSVASSRWGGDSGYKGTLVGVSHLDLINWSNRLKWLAGEITGNRRKFNAVAFYLAIAGMFGRRGSDLVNS</sequence>
<comment type="caution">
    <text evidence="11">The sequence shown here is derived from an EMBL/GenBank/DDBJ whole genome shotgun (WGS) entry which is preliminary data.</text>
</comment>
<evidence type="ECO:0000256" key="2">
    <source>
        <dbReference type="ARBA" id="ARBA00012513"/>
    </source>
</evidence>
<comment type="similarity">
    <text evidence="1">Belongs to the putative lipase ROG1 family.</text>
</comment>
<keyword evidence="6" id="KW-0418">Kinase</keyword>
<dbReference type="GO" id="GO:0000245">
    <property type="term" value="P:spliceosomal complex assembly"/>
    <property type="evidence" value="ECO:0007669"/>
    <property type="project" value="TreeGrafter"/>
</dbReference>
<organism evidence="11 12">
    <name type="scientific">Penicillium alfredii</name>
    <dbReference type="NCBI Taxonomy" id="1506179"/>
    <lineage>
        <taxon>Eukaryota</taxon>
        <taxon>Fungi</taxon>
        <taxon>Dikarya</taxon>
        <taxon>Ascomycota</taxon>
        <taxon>Pezizomycotina</taxon>
        <taxon>Eurotiomycetes</taxon>
        <taxon>Eurotiomycetidae</taxon>
        <taxon>Eurotiales</taxon>
        <taxon>Aspergillaceae</taxon>
        <taxon>Penicillium</taxon>
    </lineage>
</organism>
<evidence type="ECO:0000256" key="4">
    <source>
        <dbReference type="ARBA" id="ARBA00022679"/>
    </source>
</evidence>
<dbReference type="GO" id="GO:0050684">
    <property type="term" value="P:regulation of mRNA processing"/>
    <property type="evidence" value="ECO:0007669"/>
    <property type="project" value="TreeGrafter"/>
</dbReference>
<dbReference type="AlphaFoldDB" id="A0A9W9K821"/>
<gene>
    <name evidence="11" type="ORF">NUU61_005671</name>
</gene>
<dbReference type="GO" id="GO:0004674">
    <property type="term" value="F:protein serine/threonine kinase activity"/>
    <property type="evidence" value="ECO:0007669"/>
    <property type="project" value="UniProtKB-KW"/>
</dbReference>
<dbReference type="Gene3D" id="1.10.510.10">
    <property type="entry name" value="Transferase(Phosphotransferase) domain 1"/>
    <property type="match status" value="1"/>
</dbReference>
<dbReference type="EMBL" id="JAPMSZ010000007">
    <property type="protein sequence ID" value="KAJ5096315.1"/>
    <property type="molecule type" value="Genomic_DNA"/>
</dbReference>
<evidence type="ECO:0000256" key="1">
    <source>
        <dbReference type="ARBA" id="ARBA00007920"/>
    </source>
</evidence>
<evidence type="ECO:0000256" key="8">
    <source>
        <dbReference type="ARBA" id="ARBA00047899"/>
    </source>
</evidence>
<dbReference type="Gene3D" id="3.30.200.20">
    <property type="entry name" value="Phosphorylase Kinase, domain 1"/>
    <property type="match status" value="2"/>
</dbReference>
<dbReference type="PANTHER" id="PTHR47634:SF9">
    <property type="entry name" value="PROTEIN KINASE DOMAIN-CONTAINING PROTEIN-RELATED"/>
    <property type="match status" value="1"/>
</dbReference>
<evidence type="ECO:0000259" key="10">
    <source>
        <dbReference type="PROSITE" id="PS50011"/>
    </source>
</evidence>
<keyword evidence="5" id="KW-0547">Nucleotide-binding</keyword>
<keyword evidence="3" id="KW-0723">Serine/threonine-protein kinase</keyword>
<dbReference type="GO" id="GO:0017000">
    <property type="term" value="P:antibiotic biosynthetic process"/>
    <property type="evidence" value="ECO:0007669"/>
    <property type="project" value="UniProtKB-ARBA"/>
</dbReference>
<dbReference type="InterPro" id="IPR029058">
    <property type="entry name" value="AB_hydrolase_fold"/>
</dbReference>
<evidence type="ECO:0000256" key="6">
    <source>
        <dbReference type="ARBA" id="ARBA00022777"/>
    </source>
</evidence>
<keyword evidence="4" id="KW-0808">Transferase</keyword>
<evidence type="ECO:0000313" key="11">
    <source>
        <dbReference type="EMBL" id="KAJ5096315.1"/>
    </source>
</evidence>
<dbReference type="GO" id="GO:0005737">
    <property type="term" value="C:cytoplasm"/>
    <property type="evidence" value="ECO:0007669"/>
    <property type="project" value="TreeGrafter"/>
</dbReference>
<dbReference type="InterPro" id="IPR007751">
    <property type="entry name" value="DUF676_lipase-like"/>
</dbReference>
<dbReference type="PANTHER" id="PTHR47634">
    <property type="entry name" value="PROTEIN KINASE DOMAIN-CONTAINING PROTEIN-RELATED"/>
    <property type="match status" value="1"/>
</dbReference>
<reference evidence="11" key="1">
    <citation type="submission" date="2022-11" db="EMBL/GenBank/DDBJ databases">
        <authorList>
            <person name="Petersen C."/>
        </authorList>
    </citation>
    <scope>NUCLEOTIDE SEQUENCE</scope>
    <source>
        <strain evidence="11">IBT 34128</strain>
    </source>
</reference>
<dbReference type="SMART" id="SM00220">
    <property type="entry name" value="S_TKc"/>
    <property type="match status" value="1"/>
</dbReference>
<reference evidence="11" key="2">
    <citation type="journal article" date="2023" name="IMA Fungus">
        <title>Comparative genomic study of the Penicillium genus elucidates a diverse pangenome and 15 lateral gene transfer events.</title>
        <authorList>
            <person name="Petersen C."/>
            <person name="Sorensen T."/>
            <person name="Nielsen M.R."/>
            <person name="Sondergaard T.E."/>
            <person name="Sorensen J.L."/>
            <person name="Fitzpatrick D.A."/>
            <person name="Frisvad J.C."/>
            <person name="Nielsen K.L."/>
        </authorList>
    </citation>
    <scope>NUCLEOTIDE SEQUENCE</scope>
    <source>
        <strain evidence="11">IBT 34128</strain>
    </source>
</reference>
<evidence type="ECO:0000256" key="9">
    <source>
        <dbReference type="ARBA" id="ARBA00048679"/>
    </source>
</evidence>
<dbReference type="InterPro" id="IPR011009">
    <property type="entry name" value="Kinase-like_dom_sf"/>
</dbReference>
<protein>
    <recommendedName>
        <fullName evidence="2">non-specific serine/threonine protein kinase</fullName>
        <ecNumber evidence="2">2.7.11.1</ecNumber>
    </recommendedName>
</protein>
<dbReference type="Gene3D" id="3.40.50.1820">
    <property type="entry name" value="alpha/beta hydrolase"/>
    <property type="match status" value="1"/>
</dbReference>
<dbReference type="InterPro" id="IPR051334">
    <property type="entry name" value="SRPK"/>
</dbReference>
<dbReference type="GO" id="GO:0005634">
    <property type="term" value="C:nucleus"/>
    <property type="evidence" value="ECO:0007669"/>
    <property type="project" value="TreeGrafter"/>
</dbReference>
<dbReference type="InterPro" id="IPR000719">
    <property type="entry name" value="Prot_kinase_dom"/>
</dbReference>
<name>A0A9W9K821_9EURO</name>
<evidence type="ECO:0000256" key="5">
    <source>
        <dbReference type="ARBA" id="ARBA00022741"/>
    </source>
</evidence>
<dbReference type="PROSITE" id="PS50011">
    <property type="entry name" value="PROTEIN_KINASE_DOM"/>
    <property type="match status" value="1"/>
</dbReference>
<dbReference type="GO" id="GO:0005524">
    <property type="term" value="F:ATP binding"/>
    <property type="evidence" value="ECO:0007669"/>
    <property type="project" value="UniProtKB-KW"/>
</dbReference>
<evidence type="ECO:0000256" key="3">
    <source>
        <dbReference type="ARBA" id="ARBA00022527"/>
    </source>
</evidence>
<dbReference type="Pfam" id="PF05057">
    <property type="entry name" value="DUF676"/>
    <property type="match status" value="1"/>
</dbReference>
<evidence type="ECO:0000313" key="12">
    <source>
        <dbReference type="Proteomes" id="UP001141434"/>
    </source>
</evidence>
<accession>A0A9W9K821</accession>
<proteinExistence type="inferred from homology"/>
<dbReference type="SUPFAM" id="SSF56112">
    <property type="entry name" value="Protein kinase-like (PK-like)"/>
    <property type="match status" value="1"/>
</dbReference>
<comment type="catalytic activity">
    <reaction evidence="8">
        <text>L-threonyl-[protein] + ATP = O-phospho-L-threonyl-[protein] + ADP + H(+)</text>
        <dbReference type="Rhea" id="RHEA:46608"/>
        <dbReference type="Rhea" id="RHEA-COMP:11060"/>
        <dbReference type="Rhea" id="RHEA-COMP:11605"/>
        <dbReference type="ChEBI" id="CHEBI:15378"/>
        <dbReference type="ChEBI" id="CHEBI:30013"/>
        <dbReference type="ChEBI" id="CHEBI:30616"/>
        <dbReference type="ChEBI" id="CHEBI:61977"/>
        <dbReference type="ChEBI" id="CHEBI:456216"/>
        <dbReference type="EC" id="2.7.11.1"/>
    </reaction>
</comment>
<dbReference type="OrthoDB" id="5592486at2759"/>
<dbReference type="EC" id="2.7.11.1" evidence="2"/>
<keyword evidence="12" id="KW-1185">Reference proteome</keyword>
<comment type="catalytic activity">
    <reaction evidence="9">
        <text>L-seryl-[protein] + ATP = O-phospho-L-seryl-[protein] + ADP + H(+)</text>
        <dbReference type="Rhea" id="RHEA:17989"/>
        <dbReference type="Rhea" id="RHEA-COMP:9863"/>
        <dbReference type="Rhea" id="RHEA-COMP:11604"/>
        <dbReference type="ChEBI" id="CHEBI:15378"/>
        <dbReference type="ChEBI" id="CHEBI:29999"/>
        <dbReference type="ChEBI" id="CHEBI:30616"/>
        <dbReference type="ChEBI" id="CHEBI:83421"/>
        <dbReference type="ChEBI" id="CHEBI:456216"/>
        <dbReference type="EC" id="2.7.11.1"/>
    </reaction>
</comment>
<dbReference type="RefSeq" id="XP_056511866.1">
    <property type="nucleotide sequence ID" value="XM_056656253.1"/>
</dbReference>
<evidence type="ECO:0000256" key="7">
    <source>
        <dbReference type="ARBA" id="ARBA00022840"/>
    </source>
</evidence>
<dbReference type="GO" id="GO:0072330">
    <property type="term" value="P:monocarboxylic acid biosynthetic process"/>
    <property type="evidence" value="ECO:0007669"/>
    <property type="project" value="UniProtKB-ARBA"/>
</dbReference>
<keyword evidence="7" id="KW-0067">ATP-binding</keyword>
<feature type="domain" description="Protein kinase" evidence="10">
    <location>
        <begin position="1"/>
        <end position="341"/>
    </location>
</feature>
<dbReference type="SUPFAM" id="SSF53474">
    <property type="entry name" value="alpha/beta-Hydrolases"/>
    <property type="match status" value="1"/>
</dbReference>